<dbReference type="EMBL" id="JAAGAX010000010">
    <property type="protein sequence ID" value="KAF2300800.1"/>
    <property type="molecule type" value="Genomic_DNA"/>
</dbReference>
<name>A0A6A6LH67_HEVBR</name>
<protein>
    <submittedName>
        <fullName evidence="1">Uncharacterized protein</fullName>
    </submittedName>
</protein>
<keyword evidence="2" id="KW-1185">Reference proteome</keyword>
<accession>A0A6A6LH67</accession>
<comment type="caution">
    <text evidence="1">The sequence shown here is derived from an EMBL/GenBank/DDBJ whole genome shotgun (WGS) entry which is preliminary data.</text>
</comment>
<organism evidence="1 2">
    <name type="scientific">Hevea brasiliensis</name>
    <name type="common">Para rubber tree</name>
    <name type="synonym">Siphonia brasiliensis</name>
    <dbReference type="NCBI Taxonomy" id="3981"/>
    <lineage>
        <taxon>Eukaryota</taxon>
        <taxon>Viridiplantae</taxon>
        <taxon>Streptophyta</taxon>
        <taxon>Embryophyta</taxon>
        <taxon>Tracheophyta</taxon>
        <taxon>Spermatophyta</taxon>
        <taxon>Magnoliopsida</taxon>
        <taxon>eudicotyledons</taxon>
        <taxon>Gunneridae</taxon>
        <taxon>Pentapetalae</taxon>
        <taxon>rosids</taxon>
        <taxon>fabids</taxon>
        <taxon>Malpighiales</taxon>
        <taxon>Euphorbiaceae</taxon>
        <taxon>Crotonoideae</taxon>
        <taxon>Micrandreae</taxon>
        <taxon>Hevea</taxon>
    </lineage>
</organism>
<evidence type="ECO:0000313" key="2">
    <source>
        <dbReference type="Proteomes" id="UP000467840"/>
    </source>
</evidence>
<gene>
    <name evidence="1" type="ORF">GH714_015904</name>
</gene>
<evidence type="ECO:0000313" key="1">
    <source>
        <dbReference type="EMBL" id="KAF2300800.1"/>
    </source>
</evidence>
<sequence>MHSARPLILSDYDELADNFGMAIVCSDAAAEAAWYDFTAVDRVERFLVLAVVSQGDHNIELSSPPERYLQFKTRIRFLVGVKYEEKDVLMDTGES</sequence>
<dbReference type="Proteomes" id="UP000467840">
    <property type="component" value="Chromosome 4"/>
</dbReference>
<reference evidence="1 2" key="1">
    <citation type="journal article" date="2020" name="Mol. Plant">
        <title>The Chromosome-Based Rubber Tree Genome Provides New Insights into Spurge Genome Evolution and Rubber Biosynthesis.</title>
        <authorList>
            <person name="Liu J."/>
            <person name="Shi C."/>
            <person name="Shi C.C."/>
            <person name="Li W."/>
            <person name="Zhang Q.J."/>
            <person name="Zhang Y."/>
            <person name="Li K."/>
            <person name="Lu H.F."/>
            <person name="Shi C."/>
            <person name="Zhu S.T."/>
            <person name="Xiao Z.Y."/>
            <person name="Nan H."/>
            <person name="Yue Y."/>
            <person name="Zhu X.G."/>
            <person name="Wu Y."/>
            <person name="Hong X.N."/>
            <person name="Fan G.Y."/>
            <person name="Tong Y."/>
            <person name="Zhang D."/>
            <person name="Mao C.L."/>
            <person name="Liu Y.L."/>
            <person name="Hao S.J."/>
            <person name="Liu W.Q."/>
            <person name="Lv M.Q."/>
            <person name="Zhang H.B."/>
            <person name="Liu Y."/>
            <person name="Hu-Tang G.R."/>
            <person name="Wang J.P."/>
            <person name="Wang J.H."/>
            <person name="Sun Y.H."/>
            <person name="Ni S.B."/>
            <person name="Chen W.B."/>
            <person name="Zhang X.C."/>
            <person name="Jiao Y.N."/>
            <person name="Eichler E.E."/>
            <person name="Li G.H."/>
            <person name="Liu X."/>
            <person name="Gao L.Z."/>
        </authorList>
    </citation>
    <scope>NUCLEOTIDE SEQUENCE [LARGE SCALE GENOMIC DNA]</scope>
    <source>
        <strain evidence="2">cv. GT1</strain>
        <tissue evidence="1">Leaf</tissue>
    </source>
</reference>
<dbReference type="AlphaFoldDB" id="A0A6A6LH67"/>
<proteinExistence type="predicted"/>